<dbReference type="FunFam" id="1.10.510.10:FF:000571">
    <property type="entry name" value="Maternal embryonic leucine zipper kinase"/>
    <property type="match status" value="1"/>
</dbReference>
<dbReference type="GeneID" id="94846049"/>
<dbReference type="GO" id="GO:0004674">
    <property type="term" value="F:protein serine/threonine kinase activity"/>
    <property type="evidence" value="ECO:0007669"/>
    <property type="project" value="UniProtKB-KW"/>
</dbReference>
<comment type="caution">
    <text evidence="6">The sequence shown here is derived from an EMBL/GenBank/DDBJ whole genome shotgun (WGS) entry which is preliminary data.</text>
</comment>
<evidence type="ECO:0000256" key="4">
    <source>
        <dbReference type="RuleBase" id="RU000304"/>
    </source>
</evidence>
<keyword evidence="2 3" id="KW-0067">ATP-binding</keyword>
<evidence type="ECO:0000256" key="2">
    <source>
        <dbReference type="ARBA" id="ARBA00022840"/>
    </source>
</evidence>
<dbReference type="PROSITE" id="PS00108">
    <property type="entry name" value="PROTEIN_KINASE_ST"/>
    <property type="match status" value="1"/>
</dbReference>
<dbReference type="OrthoDB" id="1668230at2759"/>
<evidence type="ECO:0000313" key="7">
    <source>
        <dbReference type="Proteomes" id="UP000179807"/>
    </source>
</evidence>
<keyword evidence="6" id="KW-0418">Kinase</keyword>
<sequence>MHYQIYLSVCPPEKMSEDDYQEGTVLHNYVFHEIIGKGGFATIYRVTSLVFKQDFAAKVIKTDKSENWSTFQQEVEALKHLNHEHIIRLYDTLRDCDKFIMILEYCENGNLQKEIGKTGLPHDRLVQVIYQIVDALIYCHENNYPHCDLKPQNILLDSYGRVKLCDFGLTIFQEENSLANSFQGTPLYTPPEIIRNLPHSKFLADIWSLGVMFAVMANGKIPWLSNSPEQMKMEILRGSIILPRKAHPKVIELIKKCIVVNPTGRISLQEIMKSPLFQGYELKYCSMSRLKALGATAPTGMVSNELTAITARNIGIDRSKRLPFAKYNTSLTRMKMLGLNGSRLAIPLCGTTSATNTTGRSKFKNIHENNGKKSVSRKSTFYKLFDRIE</sequence>
<dbReference type="Pfam" id="PF00069">
    <property type="entry name" value="Pkinase"/>
    <property type="match status" value="1"/>
</dbReference>
<evidence type="ECO:0000256" key="1">
    <source>
        <dbReference type="ARBA" id="ARBA00022741"/>
    </source>
</evidence>
<protein>
    <submittedName>
        <fullName evidence="6">CAMK family protein kinase</fullName>
    </submittedName>
</protein>
<dbReference type="SUPFAM" id="SSF56112">
    <property type="entry name" value="Protein kinase-like (PK-like)"/>
    <property type="match status" value="1"/>
</dbReference>
<evidence type="ECO:0000259" key="5">
    <source>
        <dbReference type="PROSITE" id="PS50011"/>
    </source>
</evidence>
<dbReference type="PROSITE" id="PS00107">
    <property type="entry name" value="PROTEIN_KINASE_ATP"/>
    <property type="match status" value="1"/>
</dbReference>
<feature type="binding site" evidence="3">
    <location>
        <position position="58"/>
    </location>
    <ligand>
        <name>ATP</name>
        <dbReference type="ChEBI" id="CHEBI:30616"/>
    </ligand>
</feature>
<dbReference type="PANTHER" id="PTHR24362">
    <property type="entry name" value="SERINE/THREONINE-PROTEIN KINASE NEK"/>
    <property type="match status" value="1"/>
</dbReference>
<comment type="similarity">
    <text evidence="4">Belongs to the protein kinase superfamily.</text>
</comment>
<reference evidence="6" key="1">
    <citation type="submission" date="2016-10" db="EMBL/GenBank/DDBJ databases">
        <authorList>
            <person name="Benchimol M."/>
            <person name="Almeida L.G."/>
            <person name="Vasconcelos A.T."/>
            <person name="Perreira-Neves A."/>
            <person name="Rosa I.A."/>
            <person name="Tasca T."/>
            <person name="Bogo M.R."/>
            <person name="de Souza W."/>
        </authorList>
    </citation>
    <scope>NUCLEOTIDE SEQUENCE [LARGE SCALE GENOMIC DNA]</scope>
    <source>
        <strain evidence="6">K</strain>
    </source>
</reference>
<organism evidence="6 7">
    <name type="scientific">Tritrichomonas foetus</name>
    <dbReference type="NCBI Taxonomy" id="1144522"/>
    <lineage>
        <taxon>Eukaryota</taxon>
        <taxon>Metamonada</taxon>
        <taxon>Parabasalia</taxon>
        <taxon>Tritrichomonadida</taxon>
        <taxon>Tritrichomonadidae</taxon>
        <taxon>Tritrichomonas</taxon>
    </lineage>
</organism>
<proteinExistence type="inferred from homology"/>
<dbReference type="SMART" id="SM00220">
    <property type="entry name" value="S_TKc"/>
    <property type="match status" value="1"/>
</dbReference>
<evidence type="ECO:0000256" key="3">
    <source>
        <dbReference type="PROSITE-ProRule" id="PRU10141"/>
    </source>
</evidence>
<gene>
    <name evidence="6" type="ORF">TRFO_37301</name>
</gene>
<dbReference type="InterPro" id="IPR008271">
    <property type="entry name" value="Ser/Thr_kinase_AS"/>
</dbReference>
<dbReference type="RefSeq" id="XP_068349625.1">
    <property type="nucleotide sequence ID" value="XM_068511345.1"/>
</dbReference>
<feature type="domain" description="Protein kinase" evidence="5">
    <location>
        <begin position="29"/>
        <end position="277"/>
    </location>
</feature>
<keyword evidence="4" id="KW-0723">Serine/threonine-protein kinase</keyword>
<dbReference type="InterPro" id="IPR017441">
    <property type="entry name" value="Protein_kinase_ATP_BS"/>
</dbReference>
<name>A0A1J4JBG8_9EUKA</name>
<keyword evidence="1 3" id="KW-0547">Nucleotide-binding</keyword>
<evidence type="ECO:0000313" key="6">
    <source>
        <dbReference type="EMBL" id="OHS96488.1"/>
    </source>
</evidence>
<dbReference type="PANTHER" id="PTHR24362:SF309">
    <property type="entry name" value="PROTEIN KINASE DOMAIN-CONTAINING PROTEIN"/>
    <property type="match status" value="1"/>
</dbReference>
<keyword evidence="6" id="KW-0808">Transferase</keyword>
<dbReference type="AlphaFoldDB" id="A0A1J4JBG8"/>
<dbReference type="InterPro" id="IPR011009">
    <property type="entry name" value="Kinase-like_dom_sf"/>
</dbReference>
<dbReference type="Proteomes" id="UP000179807">
    <property type="component" value="Unassembled WGS sequence"/>
</dbReference>
<dbReference type="PROSITE" id="PS50011">
    <property type="entry name" value="PROTEIN_KINASE_DOM"/>
    <property type="match status" value="1"/>
</dbReference>
<dbReference type="EMBL" id="MLAK01001172">
    <property type="protein sequence ID" value="OHS96488.1"/>
    <property type="molecule type" value="Genomic_DNA"/>
</dbReference>
<accession>A0A1J4JBG8</accession>
<dbReference type="VEuPathDB" id="TrichDB:TRFO_37301"/>
<keyword evidence="7" id="KW-1185">Reference proteome</keyword>
<dbReference type="Gene3D" id="1.10.510.10">
    <property type="entry name" value="Transferase(Phosphotransferase) domain 1"/>
    <property type="match status" value="1"/>
</dbReference>
<dbReference type="InterPro" id="IPR000719">
    <property type="entry name" value="Prot_kinase_dom"/>
</dbReference>
<dbReference type="GO" id="GO:0005524">
    <property type="term" value="F:ATP binding"/>
    <property type="evidence" value="ECO:0007669"/>
    <property type="project" value="UniProtKB-UniRule"/>
</dbReference>